<keyword evidence="4 8" id="KW-0812">Transmembrane</keyword>
<dbReference type="KEGG" id="dpl:KGM_204231"/>
<comment type="similarity">
    <text evidence="2">Belongs to the sodium:neurotransmitter symporter (SNF) (TC 2.A.22) family.</text>
</comment>
<dbReference type="Proteomes" id="UP000007151">
    <property type="component" value="Unassembled WGS sequence"/>
</dbReference>
<protein>
    <submittedName>
        <fullName evidence="9">Taurine transporter</fullName>
    </submittedName>
</protein>
<evidence type="ECO:0000256" key="7">
    <source>
        <dbReference type="ARBA" id="ARBA00023136"/>
    </source>
</evidence>
<dbReference type="GO" id="GO:0035725">
    <property type="term" value="P:sodium ion transmembrane transport"/>
    <property type="evidence" value="ECO:0007669"/>
    <property type="project" value="TreeGrafter"/>
</dbReference>
<dbReference type="InterPro" id="IPR000175">
    <property type="entry name" value="Na/ntran_symport"/>
</dbReference>
<dbReference type="Pfam" id="PF00209">
    <property type="entry name" value="SNF"/>
    <property type="match status" value="2"/>
</dbReference>
<evidence type="ECO:0000256" key="4">
    <source>
        <dbReference type="ARBA" id="ARBA00022692"/>
    </source>
</evidence>
<feature type="transmembrane region" description="Helical" evidence="8">
    <location>
        <begin position="125"/>
        <end position="154"/>
    </location>
</feature>
<name>A0A212FIU6_DANPL</name>
<dbReference type="InParanoid" id="A0A212FIU6"/>
<feature type="transmembrane region" description="Helical" evidence="8">
    <location>
        <begin position="326"/>
        <end position="348"/>
    </location>
</feature>
<comment type="subcellular location">
    <subcellularLocation>
        <location evidence="1">Membrane</location>
        <topology evidence="1">Multi-pass membrane protein</topology>
    </subcellularLocation>
</comment>
<feature type="transmembrane region" description="Helical" evidence="8">
    <location>
        <begin position="79"/>
        <end position="98"/>
    </location>
</feature>
<feature type="transmembrane region" description="Helical" evidence="8">
    <location>
        <begin position="292"/>
        <end position="314"/>
    </location>
</feature>
<dbReference type="PANTHER" id="PTHR11616">
    <property type="entry name" value="SODIUM/CHLORIDE DEPENDENT TRANSPORTER"/>
    <property type="match status" value="1"/>
</dbReference>
<evidence type="ECO:0000313" key="9">
    <source>
        <dbReference type="EMBL" id="OWR53649.1"/>
    </source>
</evidence>
<evidence type="ECO:0000313" key="10">
    <source>
        <dbReference type="Proteomes" id="UP000007151"/>
    </source>
</evidence>
<keyword evidence="10" id="KW-1185">Reference proteome</keyword>
<comment type="caution">
    <text evidence="9">The sequence shown here is derived from an EMBL/GenBank/DDBJ whole genome shotgun (WGS) entry which is preliminary data.</text>
</comment>
<dbReference type="SUPFAM" id="SSF161070">
    <property type="entry name" value="SNF-like"/>
    <property type="match status" value="2"/>
</dbReference>
<dbReference type="GO" id="GO:0015293">
    <property type="term" value="F:symporter activity"/>
    <property type="evidence" value="ECO:0007669"/>
    <property type="project" value="UniProtKB-KW"/>
</dbReference>
<keyword evidence="6 8" id="KW-1133">Transmembrane helix</keyword>
<dbReference type="AlphaFoldDB" id="A0A212FIU6"/>
<evidence type="ECO:0000256" key="2">
    <source>
        <dbReference type="ARBA" id="ARBA00006459"/>
    </source>
</evidence>
<proteinExistence type="inferred from homology"/>
<dbReference type="GO" id="GO:0006865">
    <property type="term" value="P:amino acid transport"/>
    <property type="evidence" value="ECO:0007669"/>
    <property type="project" value="TreeGrafter"/>
</dbReference>
<keyword evidence="5" id="KW-0769">Symport</keyword>
<keyword evidence="3" id="KW-0813">Transport</keyword>
<keyword evidence="7 8" id="KW-0472">Membrane</keyword>
<dbReference type="PANTHER" id="PTHR11616:SF240">
    <property type="entry name" value="BLOATED TUBULES, ISOFORM B-RELATED"/>
    <property type="match status" value="1"/>
</dbReference>
<dbReference type="EMBL" id="AGBW02008329">
    <property type="protein sequence ID" value="OWR53649.1"/>
    <property type="molecule type" value="Genomic_DNA"/>
</dbReference>
<evidence type="ECO:0000256" key="6">
    <source>
        <dbReference type="ARBA" id="ARBA00022989"/>
    </source>
</evidence>
<organism evidence="9 10">
    <name type="scientific">Danaus plexippus plexippus</name>
    <dbReference type="NCBI Taxonomy" id="278856"/>
    <lineage>
        <taxon>Eukaryota</taxon>
        <taxon>Metazoa</taxon>
        <taxon>Ecdysozoa</taxon>
        <taxon>Arthropoda</taxon>
        <taxon>Hexapoda</taxon>
        <taxon>Insecta</taxon>
        <taxon>Pterygota</taxon>
        <taxon>Neoptera</taxon>
        <taxon>Endopterygota</taxon>
        <taxon>Lepidoptera</taxon>
        <taxon>Glossata</taxon>
        <taxon>Ditrysia</taxon>
        <taxon>Papilionoidea</taxon>
        <taxon>Nymphalidae</taxon>
        <taxon>Danainae</taxon>
        <taxon>Danaini</taxon>
        <taxon>Danaina</taxon>
        <taxon>Danaus</taxon>
        <taxon>Danaus</taxon>
    </lineage>
</organism>
<dbReference type="InterPro" id="IPR037272">
    <property type="entry name" value="SNS_sf"/>
</dbReference>
<feature type="transmembrane region" description="Helical" evidence="8">
    <location>
        <begin position="376"/>
        <end position="395"/>
    </location>
</feature>
<evidence type="ECO:0000256" key="5">
    <source>
        <dbReference type="ARBA" id="ARBA00022847"/>
    </source>
</evidence>
<evidence type="ECO:0000256" key="8">
    <source>
        <dbReference type="SAM" id="Phobius"/>
    </source>
</evidence>
<dbReference type="eggNOG" id="ENOG502T72N">
    <property type="taxonomic scope" value="Eukaryota"/>
</dbReference>
<accession>A0A212FIU6</accession>
<feature type="transmembrane region" description="Helical" evidence="8">
    <location>
        <begin position="401"/>
        <end position="421"/>
    </location>
</feature>
<dbReference type="GO" id="GO:0005886">
    <property type="term" value="C:plasma membrane"/>
    <property type="evidence" value="ECO:0007669"/>
    <property type="project" value="TreeGrafter"/>
</dbReference>
<evidence type="ECO:0000256" key="3">
    <source>
        <dbReference type="ARBA" id="ARBA00022448"/>
    </source>
</evidence>
<evidence type="ECO:0000256" key="1">
    <source>
        <dbReference type="ARBA" id="ARBA00004141"/>
    </source>
</evidence>
<sequence>MATRNPVSVETILTFDNRDAQSQWSEVWSTTHIPGMDNASGGDGLSGIQGRKKLRFGALILGTFLTMHCRVTASALTGGVFVFILFHILATVTLANPLRHFEVYLGQWSISGPGRAFRILPMFEGLGIAICINALVRAIICCTMAAICAIYVVYSVSDSKLPFSYCRDFDLRPYDPIQKDISLRMLRESRFSLVTAGTEEEEIHNEAVTVGIRDFAWRNASKLKSKRKRQVFLTTGHIDPHLNGENVWHSGLLLLMTGLHSSGAAICAIVDNIQPNNKNGYDMREIILCGRFAEQVVVAGIILTCMGLSFLFATSGGVALLESVDALMTGISTPFVCILELVAILYVYRGRDFVSDMNIATEENACSSRIDTQWQIIPIITLVTLIIKLSVVFVAELPKMSLAYAAAALVAVVIAGPLRAARNAVVFWRARRHK</sequence>
<reference evidence="9 10" key="1">
    <citation type="journal article" date="2011" name="Cell">
        <title>The monarch butterfly genome yields insights into long-distance migration.</title>
        <authorList>
            <person name="Zhan S."/>
            <person name="Merlin C."/>
            <person name="Boore J.L."/>
            <person name="Reppert S.M."/>
        </authorList>
    </citation>
    <scope>NUCLEOTIDE SEQUENCE [LARGE SCALE GENOMIC DNA]</scope>
    <source>
        <strain evidence="9">F-2</strain>
    </source>
</reference>
<gene>
    <name evidence="9" type="ORF">KGM_204231</name>
</gene>